<dbReference type="Proteomes" id="UP000887116">
    <property type="component" value="Unassembled WGS sequence"/>
</dbReference>
<reference evidence="1" key="1">
    <citation type="submission" date="2020-07" db="EMBL/GenBank/DDBJ databases">
        <title>Multicomponent nature underlies the extraordinary mechanical properties of spider dragline silk.</title>
        <authorList>
            <person name="Kono N."/>
            <person name="Nakamura H."/>
            <person name="Mori M."/>
            <person name="Yoshida Y."/>
            <person name="Ohtoshi R."/>
            <person name="Malay A.D."/>
            <person name="Moran D.A.P."/>
            <person name="Tomita M."/>
            <person name="Numata K."/>
            <person name="Arakawa K."/>
        </authorList>
    </citation>
    <scope>NUCLEOTIDE SEQUENCE</scope>
</reference>
<accession>A0A8X6J537</accession>
<dbReference type="AlphaFoldDB" id="A0A8X6J537"/>
<comment type="caution">
    <text evidence="1">The sequence shown here is derived from an EMBL/GenBank/DDBJ whole genome shotgun (WGS) entry which is preliminary data.</text>
</comment>
<organism evidence="1 2">
    <name type="scientific">Trichonephila clavata</name>
    <name type="common">Joro spider</name>
    <name type="synonym">Nephila clavata</name>
    <dbReference type="NCBI Taxonomy" id="2740835"/>
    <lineage>
        <taxon>Eukaryota</taxon>
        <taxon>Metazoa</taxon>
        <taxon>Ecdysozoa</taxon>
        <taxon>Arthropoda</taxon>
        <taxon>Chelicerata</taxon>
        <taxon>Arachnida</taxon>
        <taxon>Araneae</taxon>
        <taxon>Araneomorphae</taxon>
        <taxon>Entelegynae</taxon>
        <taxon>Araneoidea</taxon>
        <taxon>Nephilidae</taxon>
        <taxon>Trichonephila</taxon>
    </lineage>
</organism>
<gene>
    <name evidence="1" type="primary">AVEN_172452_1</name>
    <name evidence="1" type="ORF">TNCT_169481</name>
</gene>
<keyword evidence="2" id="KW-1185">Reference proteome</keyword>
<name>A0A8X6J537_TRICU</name>
<sequence>MIVSAHGSVFIRLSCRSYTLSKPAWLLGLKSLLRIYHDKKSDFTHHMRLLDSSYGKILSNIVECGKFLTENCKEYVLNVDKGLDHIKLLVAHITTLKQVKVADIEETDTYAIDPDAKSKLMYCIRKEIEVESSSIKKILNNLEEIHFNVVKLCDKIFNAYRSGVQSNFSLADITESNETSCSVAEKIDALDRFKKSFLNNHNGRKFTLEYCKSNGDINVLIDYWQSSVISSALQDLMFYIAQ</sequence>
<dbReference type="EMBL" id="BMAO01004048">
    <property type="protein sequence ID" value="GFQ92010.1"/>
    <property type="molecule type" value="Genomic_DNA"/>
</dbReference>
<protein>
    <submittedName>
        <fullName evidence="1">Uncharacterized protein</fullName>
    </submittedName>
</protein>
<evidence type="ECO:0000313" key="1">
    <source>
        <dbReference type="EMBL" id="GFQ92010.1"/>
    </source>
</evidence>
<evidence type="ECO:0000313" key="2">
    <source>
        <dbReference type="Proteomes" id="UP000887116"/>
    </source>
</evidence>
<proteinExistence type="predicted"/>
<dbReference type="OrthoDB" id="6429163at2759"/>